<evidence type="ECO:0000313" key="2">
    <source>
        <dbReference type="EMBL" id="GKV45192.1"/>
    </source>
</evidence>
<comment type="caution">
    <text evidence="2">The sequence shown here is derived from an EMBL/GenBank/DDBJ whole genome shotgun (WGS) entry which is preliminary data.</text>
</comment>
<dbReference type="Proteomes" id="UP001054252">
    <property type="component" value="Unassembled WGS sequence"/>
</dbReference>
<sequence length="47" mass="5158">MLGPTFQDRNNLLVSPGNDSAFDGRAEEVIIEDSEDDSEEDLEADSD</sequence>
<reference evidence="2 3" key="1">
    <citation type="journal article" date="2021" name="Commun. Biol.">
        <title>The genome of Shorea leprosula (Dipterocarpaceae) highlights the ecological relevance of drought in aseasonal tropical rainforests.</title>
        <authorList>
            <person name="Ng K.K.S."/>
            <person name="Kobayashi M.J."/>
            <person name="Fawcett J.A."/>
            <person name="Hatakeyama M."/>
            <person name="Paape T."/>
            <person name="Ng C.H."/>
            <person name="Ang C.C."/>
            <person name="Tnah L.H."/>
            <person name="Lee C.T."/>
            <person name="Nishiyama T."/>
            <person name="Sese J."/>
            <person name="O'Brien M.J."/>
            <person name="Copetti D."/>
            <person name="Mohd Noor M.I."/>
            <person name="Ong R.C."/>
            <person name="Putra M."/>
            <person name="Sireger I.Z."/>
            <person name="Indrioko S."/>
            <person name="Kosugi Y."/>
            <person name="Izuno A."/>
            <person name="Isagi Y."/>
            <person name="Lee S.L."/>
            <person name="Shimizu K.K."/>
        </authorList>
    </citation>
    <scope>NUCLEOTIDE SEQUENCE [LARGE SCALE GENOMIC DNA]</scope>
    <source>
        <strain evidence="2">214</strain>
    </source>
</reference>
<name>A0AAV5M9L1_9ROSI</name>
<dbReference type="AlphaFoldDB" id="A0AAV5M9L1"/>
<proteinExistence type="predicted"/>
<feature type="region of interest" description="Disordered" evidence="1">
    <location>
        <begin position="1"/>
        <end position="24"/>
    </location>
</feature>
<organism evidence="2 3">
    <name type="scientific">Rubroshorea leprosula</name>
    <dbReference type="NCBI Taxonomy" id="152421"/>
    <lineage>
        <taxon>Eukaryota</taxon>
        <taxon>Viridiplantae</taxon>
        <taxon>Streptophyta</taxon>
        <taxon>Embryophyta</taxon>
        <taxon>Tracheophyta</taxon>
        <taxon>Spermatophyta</taxon>
        <taxon>Magnoliopsida</taxon>
        <taxon>eudicotyledons</taxon>
        <taxon>Gunneridae</taxon>
        <taxon>Pentapetalae</taxon>
        <taxon>rosids</taxon>
        <taxon>malvids</taxon>
        <taxon>Malvales</taxon>
        <taxon>Dipterocarpaceae</taxon>
        <taxon>Rubroshorea</taxon>
    </lineage>
</organism>
<gene>
    <name evidence="2" type="ORF">SLEP1_g52303</name>
</gene>
<evidence type="ECO:0000256" key="1">
    <source>
        <dbReference type="SAM" id="MobiDB-lite"/>
    </source>
</evidence>
<dbReference type="EMBL" id="BPVZ01000191">
    <property type="protein sequence ID" value="GKV45192.1"/>
    <property type="molecule type" value="Genomic_DNA"/>
</dbReference>
<evidence type="ECO:0000313" key="3">
    <source>
        <dbReference type="Proteomes" id="UP001054252"/>
    </source>
</evidence>
<accession>A0AAV5M9L1</accession>
<protein>
    <submittedName>
        <fullName evidence="2">Uncharacterized protein</fullName>
    </submittedName>
</protein>
<keyword evidence="3" id="KW-1185">Reference proteome</keyword>